<dbReference type="AlphaFoldDB" id="L7KJX0"/>
<sequence>MKKIIAGVLVGGASLVGLGLGAGHAEAKIEPGHYVMQTIVYGAVPSPESNVKVVGNKLFADYYGVGPENTYTYGIASTKNGGIISYGDTNPASQWFTRTEFRKTRNGYVGRQFAYGGIPTGTVYLKKTTRHANQPR</sequence>
<keyword evidence="2" id="KW-1185">Reference proteome</keyword>
<accession>L7KJX0</accession>
<evidence type="ECO:0000313" key="1">
    <source>
        <dbReference type="EMBL" id="GAC48796.1"/>
    </source>
</evidence>
<proteinExistence type="predicted"/>
<dbReference type="eggNOG" id="ENOG5032EBG">
    <property type="taxonomic scope" value="Bacteria"/>
</dbReference>
<dbReference type="Proteomes" id="UP000010988">
    <property type="component" value="Unassembled WGS sequence"/>
</dbReference>
<name>L7KJX0_9ACTN</name>
<comment type="caution">
    <text evidence="1">The sequence shown here is derived from an EMBL/GenBank/DDBJ whole genome shotgun (WGS) entry which is preliminary data.</text>
</comment>
<protein>
    <submittedName>
        <fullName evidence="1">Uncharacterized protein</fullName>
    </submittedName>
</protein>
<dbReference type="OrthoDB" id="4374265at2"/>
<reference evidence="1 2" key="1">
    <citation type="submission" date="2012-12" db="EMBL/GenBank/DDBJ databases">
        <title>Whole genome shotgun sequence of Gordonia aichiensis NBRC 108223.</title>
        <authorList>
            <person name="Isaki-Nakamura S."/>
            <person name="Hosoyama A."/>
            <person name="Tsuchikane K."/>
            <person name="Ando Y."/>
            <person name="Baba S."/>
            <person name="Ohji S."/>
            <person name="Hamada M."/>
            <person name="Tamura T."/>
            <person name="Yamazoe A."/>
            <person name="Yamazaki S."/>
            <person name="Fujita N."/>
        </authorList>
    </citation>
    <scope>NUCLEOTIDE SEQUENCE [LARGE SCALE GENOMIC DNA]</scope>
    <source>
        <strain evidence="1 2">NBRC 108223</strain>
    </source>
</reference>
<dbReference type="EMBL" id="BANR01000007">
    <property type="protein sequence ID" value="GAC48796.1"/>
    <property type="molecule type" value="Genomic_DNA"/>
</dbReference>
<organism evidence="1 2">
    <name type="scientific">Gordonia aichiensis NBRC 108223</name>
    <dbReference type="NCBI Taxonomy" id="1220583"/>
    <lineage>
        <taxon>Bacteria</taxon>
        <taxon>Bacillati</taxon>
        <taxon>Actinomycetota</taxon>
        <taxon>Actinomycetes</taxon>
        <taxon>Mycobacteriales</taxon>
        <taxon>Gordoniaceae</taxon>
        <taxon>Gordonia</taxon>
    </lineage>
</organism>
<dbReference type="RefSeq" id="WP_005174357.1">
    <property type="nucleotide sequence ID" value="NZ_BANR01000007.1"/>
</dbReference>
<evidence type="ECO:0000313" key="2">
    <source>
        <dbReference type="Proteomes" id="UP000010988"/>
    </source>
</evidence>
<gene>
    <name evidence="1" type="ORF">GOACH_07_00800</name>
</gene>